<dbReference type="PANTHER" id="PTHR13144:SF0">
    <property type="entry name" value="PROTEIN TEX261"/>
    <property type="match status" value="1"/>
</dbReference>
<proteinExistence type="inferred from homology"/>
<comment type="caution">
    <text evidence="7">The sequence shown here is derived from an EMBL/GenBank/DDBJ whole genome shotgun (WGS) entry which is preliminary data.</text>
</comment>
<evidence type="ECO:0000256" key="5">
    <source>
        <dbReference type="ARBA" id="ARBA00022989"/>
    </source>
</evidence>
<organism evidence="7 8">
    <name type="scientific">Apolygus lucorum</name>
    <name type="common">Small green plant bug</name>
    <name type="synonym">Lygocoris lucorum</name>
    <dbReference type="NCBI Taxonomy" id="248454"/>
    <lineage>
        <taxon>Eukaryota</taxon>
        <taxon>Metazoa</taxon>
        <taxon>Ecdysozoa</taxon>
        <taxon>Arthropoda</taxon>
        <taxon>Hexapoda</taxon>
        <taxon>Insecta</taxon>
        <taxon>Pterygota</taxon>
        <taxon>Neoptera</taxon>
        <taxon>Paraneoptera</taxon>
        <taxon>Hemiptera</taxon>
        <taxon>Heteroptera</taxon>
        <taxon>Panheteroptera</taxon>
        <taxon>Cimicomorpha</taxon>
        <taxon>Miridae</taxon>
        <taxon>Mirini</taxon>
        <taxon>Apolygus</taxon>
    </lineage>
</organism>
<dbReference type="InterPro" id="IPR007277">
    <property type="entry name" value="Svp26/Tex261"/>
</dbReference>
<comment type="subcellular location">
    <subcellularLocation>
        <location evidence="1">Membrane</location>
        <topology evidence="1">Multi-pass membrane protein</topology>
    </subcellularLocation>
</comment>
<accession>A0A6A4KBP5</accession>
<dbReference type="GO" id="GO:0097020">
    <property type="term" value="F:COPII receptor activity"/>
    <property type="evidence" value="ECO:0007669"/>
    <property type="project" value="InterPro"/>
</dbReference>
<dbReference type="GO" id="GO:0005789">
    <property type="term" value="C:endoplasmic reticulum membrane"/>
    <property type="evidence" value="ECO:0007669"/>
    <property type="project" value="TreeGrafter"/>
</dbReference>
<dbReference type="Pfam" id="PF04148">
    <property type="entry name" value="Erv26"/>
    <property type="match status" value="1"/>
</dbReference>
<dbReference type="GO" id="GO:0000139">
    <property type="term" value="C:Golgi membrane"/>
    <property type="evidence" value="ECO:0007669"/>
    <property type="project" value="TreeGrafter"/>
</dbReference>
<dbReference type="EMBL" id="WIXP02000001">
    <property type="protein sequence ID" value="KAF6217396.1"/>
    <property type="molecule type" value="Genomic_DNA"/>
</dbReference>
<evidence type="ECO:0000256" key="3">
    <source>
        <dbReference type="ARBA" id="ARBA00017877"/>
    </source>
</evidence>
<keyword evidence="6" id="KW-0472">Membrane</keyword>
<evidence type="ECO:0000313" key="8">
    <source>
        <dbReference type="Proteomes" id="UP000466442"/>
    </source>
</evidence>
<evidence type="ECO:0000313" key="7">
    <source>
        <dbReference type="EMBL" id="KAF6217396.1"/>
    </source>
</evidence>
<dbReference type="OrthoDB" id="28257at2759"/>
<keyword evidence="8" id="KW-1185">Reference proteome</keyword>
<dbReference type="Proteomes" id="UP000466442">
    <property type="component" value="Linkage Group LG1"/>
</dbReference>
<evidence type="ECO:0000256" key="1">
    <source>
        <dbReference type="ARBA" id="ARBA00004141"/>
    </source>
</evidence>
<comment type="similarity">
    <text evidence="2">Belongs to the SVP26 family.</text>
</comment>
<evidence type="ECO:0000256" key="4">
    <source>
        <dbReference type="ARBA" id="ARBA00022692"/>
    </source>
</evidence>
<name>A0A6A4KBP5_APOLU</name>
<dbReference type="GO" id="GO:0030134">
    <property type="term" value="C:COPII-coated ER to Golgi transport vesicle"/>
    <property type="evidence" value="ECO:0007669"/>
    <property type="project" value="TreeGrafter"/>
</dbReference>
<evidence type="ECO:0000256" key="6">
    <source>
        <dbReference type="ARBA" id="ARBA00023136"/>
    </source>
</evidence>
<gene>
    <name evidence="7" type="ORF">GE061_001751</name>
</gene>
<reference evidence="7" key="1">
    <citation type="journal article" date="2021" name="Mol. Ecol. Resour.">
        <title>Apolygus lucorum genome provides insights into omnivorousness and mesophyll feeding.</title>
        <authorList>
            <person name="Liu Y."/>
            <person name="Liu H."/>
            <person name="Wang H."/>
            <person name="Huang T."/>
            <person name="Liu B."/>
            <person name="Yang B."/>
            <person name="Yin L."/>
            <person name="Li B."/>
            <person name="Zhang Y."/>
            <person name="Zhang S."/>
            <person name="Jiang F."/>
            <person name="Zhang X."/>
            <person name="Ren Y."/>
            <person name="Wang B."/>
            <person name="Wang S."/>
            <person name="Lu Y."/>
            <person name="Wu K."/>
            <person name="Fan W."/>
            <person name="Wang G."/>
        </authorList>
    </citation>
    <scope>NUCLEOTIDE SEQUENCE</scope>
    <source>
        <strain evidence="7">12Hb</strain>
    </source>
</reference>
<dbReference type="GO" id="GO:0006888">
    <property type="term" value="P:endoplasmic reticulum to Golgi vesicle-mediated transport"/>
    <property type="evidence" value="ECO:0007669"/>
    <property type="project" value="InterPro"/>
</dbReference>
<dbReference type="PANTHER" id="PTHR13144">
    <property type="entry name" value="TEX261 PROTEIN"/>
    <property type="match status" value="1"/>
</dbReference>
<evidence type="ECO:0000256" key="2">
    <source>
        <dbReference type="ARBA" id="ARBA00008096"/>
    </source>
</evidence>
<protein>
    <recommendedName>
        <fullName evidence="3">Protein TEX261</fullName>
    </recommendedName>
</protein>
<sequence>MWFLYILGWVALVIQIVFFTIGLAAGLYYVAELVEEYTVTSKKIITWITLVVLAVYFLFLVLEDFSYYMIICGIISQFAHLSILQNFPYVSVLSPHFIVAVILFFVNHYFAFAYFASTYYPLSEAMGYFTICLWLVPFTLFVSLSANENVLPTVSESRNESVDDSVLGSYLSKRGKKYGLLSLFHYINNHVFPQRNKKLF</sequence>
<keyword evidence="5" id="KW-1133">Transmembrane helix</keyword>
<dbReference type="AlphaFoldDB" id="A0A6A4KBP5"/>
<keyword evidence="4" id="KW-0812">Transmembrane</keyword>